<comment type="subcellular location">
    <subcellularLocation>
        <location evidence="1">Nucleus</location>
    </subcellularLocation>
</comment>
<dbReference type="InterPro" id="IPR013083">
    <property type="entry name" value="Znf_RING/FYVE/PHD"/>
</dbReference>
<dbReference type="Gene3D" id="3.10.20.90">
    <property type="entry name" value="Phosphatidylinositol 3-kinase Catalytic Subunit, Chain A, domain 1"/>
    <property type="match status" value="1"/>
</dbReference>
<evidence type="ECO:0000259" key="8">
    <source>
        <dbReference type="PROSITE" id="PS50158"/>
    </source>
</evidence>
<dbReference type="InterPro" id="IPR025829">
    <property type="entry name" value="Zn_knuckle_CX2CX3GHX4C"/>
</dbReference>
<sequence>MIFESTRFSNRKDGIVIANAQTNEDYDDDSALIPRNTSITVRRLPRVPCMPIVFKPKVVENELESIPPSTNVVADTTSVNLPEDFELDLCGGDIYGTTAEEVQAVPFSDRAEEDMKIKALVQGTLFDCQRQEGETYVRGEVYKNGVNGRIMADLSSARLENWTPPEGYVCHRCGVAGHFIYHCPTNGDPGFNNRRFGPQFGNSRPMLVSSPNGSCVLQSRVVASVKPDEAAFSKEMDGLSSSRSVSHLPPELHCPLCKDVMKDAALASKCCFNSFCDKCIREHIISKSMCACGATNILADNLLPNKTIRETINRMLESASSSSSNSKTVAQDCPSTCHVQQTPPSILLPVSSEDKNGEVLMEGVPDVKEKDIADRVDVDIHTSEDAVKNLNESKATAEFVNVKEATITENAAMTEQNHGTVLNVEEGEKKIKKQKKILPPANAAGLQWSYPAMTCGPLLYNQYWGNGALPCNIDQFMQGFNGATPYMDYGQFQPQFLFGAQGYRLPPQRDISVLPINNKARHQELPVNSAGNKTKKVVPRRNELHETRTISSDTIQTERVNCSEKPARKLHQGMARHSPHPSPRHSPHQIQHHRPSNHSAHHSNHHFKELGKRKRSVLAHA</sequence>
<keyword evidence="3 6" id="KW-0863">Zinc-finger</keyword>
<proteinExistence type="predicted"/>
<evidence type="ECO:0000256" key="1">
    <source>
        <dbReference type="ARBA" id="ARBA00004123"/>
    </source>
</evidence>
<reference evidence="10" key="1">
    <citation type="submission" date="2021-03" db="EMBL/GenBank/DDBJ databases">
        <authorList>
            <person name="Li Z."/>
            <person name="Yang C."/>
        </authorList>
    </citation>
    <scope>NUCLEOTIDE SEQUENCE</scope>
    <source>
        <strain evidence="10">Dzin_1.0</strain>
        <tissue evidence="10">Leaf</tissue>
    </source>
</reference>
<feature type="domain" description="CCHC-type" evidence="8">
    <location>
        <begin position="170"/>
        <end position="184"/>
    </location>
</feature>
<dbReference type="GO" id="GO:0003676">
    <property type="term" value="F:nucleic acid binding"/>
    <property type="evidence" value="ECO:0007669"/>
    <property type="project" value="InterPro"/>
</dbReference>
<dbReference type="SUPFAM" id="SSF57850">
    <property type="entry name" value="RING/U-box"/>
    <property type="match status" value="1"/>
</dbReference>
<keyword evidence="4" id="KW-0862">Zinc</keyword>
<evidence type="ECO:0000256" key="7">
    <source>
        <dbReference type="SAM" id="MobiDB-lite"/>
    </source>
</evidence>
<dbReference type="PANTHER" id="PTHR15439:SF0">
    <property type="entry name" value="CELL DIVISION CYCLE AND APOPTOSIS REGULATOR PROTEIN 1-RELATED"/>
    <property type="match status" value="1"/>
</dbReference>
<dbReference type="GO" id="GO:0016567">
    <property type="term" value="P:protein ubiquitination"/>
    <property type="evidence" value="ECO:0007669"/>
    <property type="project" value="InterPro"/>
</dbReference>
<organism evidence="10 11">
    <name type="scientific">Dioscorea zingiberensis</name>
    <dbReference type="NCBI Taxonomy" id="325984"/>
    <lineage>
        <taxon>Eukaryota</taxon>
        <taxon>Viridiplantae</taxon>
        <taxon>Streptophyta</taxon>
        <taxon>Embryophyta</taxon>
        <taxon>Tracheophyta</taxon>
        <taxon>Spermatophyta</taxon>
        <taxon>Magnoliopsida</taxon>
        <taxon>Liliopsida</taxon>
        <taxon>Dioscoreales</taxon>
        <taxon>Dioscoreaceae</taxon>
        <taxon>Dioscorea</taxon>
    </lineage>
</organism>
<feature type="domain" description="DWNN" evidence="9">
    <location>
        <begin position="1"/>
        <end position="45"/>
    </location>
</feature>
<dbReference type="AlphaFoldDB" id="A0A9D5D0Z9"/>
<evidence type="ECO:0000313" key="10">
    <source>
        <dbReference type="EMBL" id="KAJ0982537.1"/>
    </source>
</evidence>
<dbReference type="Proteomes" id="UP001085076">
    <property type="component" value="Miscellaneous, Linkage group lg02"/>
</dbReference>
<dbReference type="InterPro" id="IPR014891">
    <property type="entry name" value="DWNN_domain"/>
</dbReference>
<dbReference type="Pfam" id="PF13696">
    <property type="entry name" value="zf-CCHC_2"/>
    <property type="match status" value="1"/>
</dbReference>
<evidence type="ECO:0000256" key="6">
    <source>
        <dbReference type="PROSITE-ProRule" id="PRU00047"/>
    </source>
</evidence>
<dbReference type="InterPro" id="IPR033489">
    <property type="entry name" value="RBBP6"/>
</dbReference>
<evidence type="ECO:0000256" key="2">
    <source>
        <dbReference type="ARBA" id="ARBA00022723"/>
    </source>
</evidence>
<evidence type="ECO:0000313" key="11">
    <source>
        <dbReference type="Proteomes" id="UP001085076"/>
    </source>
</evidence>
<dbReference type="PROSITE" id="PS51282">
    <property type="entry name" value="DWNN"/>
    <property type="match status" value="1"/>
</dbReference>
<dbReference type="OrthoDB" id="688450at2759"/>
<evidence type="ECO:0000256" key="4">
    <source>
        <dbReference type="ARBA" id="ARBA00022833"/>
    </source>
</evidence>
<feature type="compositionally biased region" description="Basic residues" evidence="7">
    <location>
        <begin position="577"/>
        <end position="621"/>
    </location>
</feature>
<keyword evidence="2" id="KW-0479">Metal-binding</keyword>
<evidence type="ECO:0000256" key="5">
    <source>
        <dbReference type="ARBA" id="ARBA00023242"/>
    </source>
</evidence>
<dbReference type="PROSITE" id="PS50158">
    <property type="entry name" value="ZF_CCHC"/>
    <property type="match status" value="1"/>
</dbReference>
<feature type="region of interest" description="Disordered" evidence="7">
    <location>
        <begin position="565"/>
        <end position="621"/>
    </location>
</feature>
<dbReference type="InterPro" id="IPR036875">
    <property type="entry name" value="Znf_CCHC_sf"/>
</dbReference>
<dbReference type="EMBL" id="JAGGNH010000002">
    <property type="protein sequence ID" value="KAJ0982537.1"/>
    <property type="molecule type" value="Genomic_DNA"/>
</dbReference>
<keyword evidence="5" id="KW-0539">Nucleus</keyword>
<dbReference type="GO" id="GO:0005634">
    <property type="term" value="C:nucleus"/>
    <property type="evidence" value="ECO:0007669"/>
    <property type="project" value="UniProtKB-SubCell"/>
</dbReference>
<evidence type="ECO:0000256" key="3">
    <source>
        <dbReference type="ARBA" id="ARBA00022771"/>
    </source>
</evidence>
<dbReference type="Pfam" id="PF08783">
    <property type="entry name" value="DWNN"/>
    <property type="match status" value="1"/>
</dbReference>
<keyword evidence="11" id="KW-1185">Reference proteome</keyword>
<accession>A0A9D5D0Z9</accession>
<dbReference type="PANTHER" id="PTHR15439">
    <property type="entry name" value="RETINOBLASTOMA-BINDING PROTEIN 6"/>
    <property type="match status" value="1"/>
</dbReference>
<dbReference type="GO" id="GO:0061630">
    <property type="term" value="F:ubiquitin protein ligase activity"/>
    <property type="evidence" value="ECO:0007669"/>
    <property type="project" value="InterPro"/>
</dbReference>
<dbReference type="CDD" id="cd16620">
    <property type="entry name" value="vRING-HC-C4C4_RBBP6"/>
    <property type="match status" value="1"/>
</dbReference>
<name>A0A9D5D0Z9_9LILI</name>
<protein>
    <submittedName>
        <fullName evidence="10">Uncharacterized protein</fullName>
    </submittedName>
</protein>
<gene>
    <name evidence="10" type="ORF">J5N97_010792</name>
</gene>
<dbReference type="SUPFAM" id="SSF57756">
    <property type="entry name" value="Retrovirus zinc finger-like domains"/>
    <property type="match status" value="1"/>
</dbReference>
<evidence type="ECO:0000259" key="9">
    <source>
        <dbReference type="PROSITE" id="PS51282"/>
    </source>
</evidence>
<dbReference type="GO" id="GO:0008270">
    <property type="term" value="F:zinc ion binding"/>
    <property type="evidence" value="ECO:0007669"/>
    <property type="project" value="UniProtKB-KW"/>
</dbReference>
<dbReference type="GO" id="GO:0006397">
    <property type="term" value="P:mRNA processing"/>
    <property type="evidence" value="ECO:0007669"/>
    <property type="project" value="InterPro"/>
</dbReference>
<dbReference type="Gene3D" id="3.30.40.10">
    <property type="entry name" value="Zinc/RING finger domain, C3HC4 (zinc finger)"/>
    <property type="match status" value="1"/>
</dbReference>
<dbReference type="GO" id="GO:0006511">
    <property type="term" value="P:ubiquitin-dependent protein catabolic process"/>
    <property type="evidence" value="ECO:0007669"/>
    <property type="project" value="TreeGrafter"/>
</dbReference>
<dbReference type="Gene3D" id="4.10.60.10">
    <property type="entry name" value="Zinc finger, CCHC-type"/>
    <property type="match status" value="1"/>
</dbReference>
<reference evidence="10" key="2">
    <citation type="journal article" date="2022" name="Hortic Res">
        <title>The genome of Dioscorea zingiberensis sheds light on the biosynthesis, origin and evolution of the medicinally important diosgenin saponins.</title>
        <authorList>
            <person name="Li Y."/>
            <person name="Tan C."/>
            <person name="Li Z."/>
            <person name="Guo J."/>
            <person name="Li S."/>
            <person name="Chen X."/>
            <person name="Wang C."/>
            <person name="Dai X."/>
            <person name="Yang H."/>
            <person name="Song W."/>
            <person name="Hou L."/>
            <person name="Xu J."/>
            <person name="Tong Z."/>
            <person name="Xu A."/>
            <person name="Yuan X."/>
            <person name="Wang W."/>
            <person name="Yang Q."/>
            <person name="Chen L."/>
            <person name="Sun Z."/>
            <person name="Wang K."/>
            <person name="Pan B."/>
            <person name="Chen J."/>
            <person name="Bao Y."/>
            <person name="Liu F."/>
            <person name="Qi X."/>
            <person name="Gang D.R."/>
            <person name="Wen J."/>
            <person name="Li J."/>
        </authorList>
    </citation>
    <scope>NUCLEOTIDE SEQUENCE</scope>
    <source>
        <strain evidence="10">Dzin_1.0</strain>
    </source>
</reference>
<dbReference type="InterPro" id="IPR001878">
    <property type="entry name" value="Znf_CCHC"/>
</dbReference>
<comment type="caution">
    <text evidence="10">The sequence shown here is derived from an EMBL/GenBank/DDBJ whole genome shotgun (WGS) entry which is preliminary data.</text>
</comment>